<name>A0A926UUX8_9CYAN</name>
<evidence type="ECO:0000259" key="2">
    <source>
        <dbReference type="Pfam" id="PF01609"/>
    </source>
</evidence>
<protein>
    <submittedName>
        <fullName evidence="4">IS1634 family transposase</fullName>
    </submittedName>
</protein>
<feature type="domain" description="Transposase IS4-like" evidence="2">
    <location>
        <begin position="131"/>
        <end position="454"/>
    </location>
</feature>
<keyword evidence="1" id="KW-1133">Transmembrane helix</keyword>
<keyword evidence="5" id="KW-1185">Reference proteome</keyword>
<dbReference type="Pfam" id="PF14104">
    <property type="entry name" value="DUF4277"/>
    <property type="match status" value="1"/>
</dbReference>
<dbReference type="AlphaFoldDB" id="A0A926UUX8"/>
<dbReference type="EMBL" id="JACJPY010000045">
    <property type="protein sequence ID" value="MBD2151198.1"/>
    <property type="molecule type" value="Genomic_DNA"/>
</dbReference>
<evidence type="ECO:0000313" key="4">
    <source>
        <dbReference type="EMBL" id="MBD2151198.1"/>
    </source>
</evidence>
<feature type="domain" description="DUF4277" evidence="3">
    <location>
        <begin position="9"/>
        <end position="115"/>
    </location>
</feature>
<evidence type="ECO:0000313" key="5">
    <source>
        <dbReference type="Proteomes" id="UP000631421"/>
    </source>
</evidence>
<gene>
    <name evidence="4" type="ORF">H6F44_13865</name>
</gene>
<dbReference type="InterPro" id="IPR025457">
    <property type="entry name" value="DUF4277"/>
</dbReference>
<feature type="transmembrane region" description="Helical" evidence="1">
    <location>
        <begin position="48"/>
        <end position="68"/>
    </location>
</feature>
<dbReference type="Proteomes" id="UP000631421">
    <property type="component" value="Unassembled WGS sequence"/>
</dbReference>
<dbReference type="NCBIfam" id="NF033559">
    <property type="entry name" value="transpos_IS1634"/>
    <property type="match status" value="1"/>
</dbReference>
<dbReference type="InterPro" id="IPR002559">
    <property type="entry name" value="Transposase_11"/>
</dbReference>
<organism evidence="4 5">
    <name type="scientific">Pseudanabaena cinerea FACHB-1277</name>
    <dbReference type="NCBI Taxonomy" id="2949581"/>
    <lineage>
        <taxon>Bacteria</taxon>
        <taxon>Bacillati</taxon>
        <taxon>Cyanobacteriota</taxon>
        <taxon>Cyanophyceae</taxon>
        <taxon>Pseudanabaenales</taxon>
        <taxon>Pseudanabaenaceae</taxon>
        <taxon>Pseudanabaena</taxon>
        <taxon>Pseudanabaena cinerea</taxon>
    </lineage>
</organism>
<dbReference type="GO" id="GO:0006313">
    <property type="term" value="P:DNA transposition"/>
    <property type="evidence" value="ECO:0007669"/>
    <property type="project" value="InterPro"/>
</dbReference>
<reference evidence="4" key="1">
    <citation type="journal article" date="2015" name="ISME J.">
        <title>Draft Genome Sequence of Streptomyces incarnatus NRRL8089, which Produces the Nucleoside Antibiotic Sinefungin.</title>
        <authorList>
            <person name="Oshima K."/>
            <person name="Hattori M."/>
            <person name="Shimizu H."/>
            <person name="Fukuda K."/>
            <person name="Nemoto M."/>
            <person name="Inagaki K."/>
            <person name="Tamura T."/>
        </authorList>
    </citation>
    <scope>NUCLEOTIDE SEQUENCE</scope>
    <source>
        <strain evidence="4">FACHB-1277</strain>
    </source>
</reference>
<dbReference type="InterPro" id="IPR047654">
    <property type="entry name" value="IS1634_transpos"/>
</dbReference>
<comment type="caution">
    <text evidence="4">The sequence shown here is derived from an EMBL/GenBank/DDBJ whole genome shotgun (WGS) entry which is preliminary data.</text>
</comment>
<sequence>MNTNKAEIKVSNLDHLGIVAGIIDDLGIVGQINERIGRSSREKVRAGIIVKAMILNGLGFVSAPLYMYSKFFEGKATEHLLGEGITAEQINDDRIGDVLDDLHEVGLTETFVGISLKAVKKYEVKVETGHIDSTSFHVHGEYAKQEEGNIEITHGYSRDHRPDLKQFMMNLICVGDGDIPVMMEVVSGNQADKARLAGLLQEFKQQWTFEGICVADAALYSEENLKAMTGLKWLTRVPLSIKAASELVESTEPLQPSKLLGYSTAESLSEYGGVSQRWMLVESDARRKSDIKKLDKKIEKTQKECQKELQVLAGQDFACPADAIAAAEKLSTKMKWHKLTNIQTMEKPHYAKRGKPQPDVIPTHITYRITATVIPLDSDIAAQRVRCGRFILATNILDSVEFTSDDALREYKAQQATERGFRFLKDPLFFTSSVFLKSAKRIEALGMIMALCLLVYNLAQRQLRLALAIAQDTIPNQLGKPTNSPTLRWVFQCFLAVHLVSFHGVTQIVNLSALRLRILNFFSLACQRYYLLPVPVS</sequence>
<dbReference type="GO" id="GO:0003677">
    <property type="term" value="F:DNA binding"/>
    <property type="evidence" value="ECO:0007669"/>
    <property type="project" value="InterPro"/>
</dbReference>
<reference evidence="4" key="2">
    <citation type="submission" date="2020-08" db="EMBL/GenBank/DDBJ databases">
        <authorList>
            <person name="Chen M."/>
            <person name="Teng W."/>
            <person name="Zhao L."/>
            <person name="Hu C."/>
            <person name="Zhou Y."/>
            <person name="Han B."/>
            <person name="Song L."/>
            <person name="Shu W."/>
        </authorList>
    </citation>
    <scope>NUCLEOTIDE SEQUENCE</scope>
    <source>
        <strain evidence="4">FACHB-1277</strain>
    </source>
</reference>
<evidence type="ECO:0000256" key="1">
    <source>
        <dbReference type="SAM" id="Phobius"/>
    </source>
</evidence>
<keyword evidence="1" id="KW-0472">Membrane</keyword>
<evidence type="ECO:0000259" key="3">
    <source>
        <dbReference type="Pfam" id="PF14104"/>
    </source>
</evidence>
<keyword evidence="1" id="KW-0812">Transmembrane</keyword>
<proteinExistence type="predicted"/>
<dbReference type="RefSeq" id="WP_190351633.1">
    <property type="nucleotide sequence ID" value="NZ_JACJPY010000045.1"/>
</dbReference>
<dbReference type="PANTHER" id="PTHR34614:SF2">
    <property type="entry name" value="TRANSPOSASE IS4-LIKE DOMAIN-CONTAINING PROTEIN"/>
    <property type="match status" value="1"/>
</dbReference>
<dbReference type="GO" id="GO:0004803">
    <property type="term" value="F:transposase activity"/>
    <property type="evidence" value="ECO:0007669"/>
    <property type="project" value="InterPro"/>
</dbReference>
<dbReference type="Pfam" id="PF01609">
    <property type="entry name" value="DDE_Tnp_1"/>
    <property type="match status" value="1"/>
</dbReference>
<accession>A0A926UUX8</accession>
<dbReference type="PANTHER" id="PTHR34614">
    <property type="match status" value="1"/>
</dbReference>